<organism evidence="8 9">
    <name type="scientific">Buchnera aphidicola</name>
    <name type="common">Cinara laricifoliae</name>
    <dbReference type="NCBI Taxonomy" id="2518977"/>
    <lineage>
        <taxon>Bacteria</taxon>
        <taxon>Pseudomonadati</taxon>
        <taxon>Pseudomonadota</taxon>
        <taxon>Gammaproteobacteria</taxon>
        <taxon>Enterobacterales</taxon>
        <taxon>Erwiniaceae</taxon>
        <taxon>Buchnera</taxon>
    </lineage>
</organism>
<evidence type="ECO:0000259" key="7">
    <source>
        <dbReference type="Pfam" id="PF01765"/>
    </source>
</evidence>
<dbReference type="SUPFAM" id="SSF55194">
    <property type="entry name" value="Ribosome recycling factor, RRF"/>
    <property type="match status" value="1"/>
</dbReference>
<evidence type="ECO:0000256" key="4">
    <source>
        <dbReference type="ARBA" id="ARBA00022917"/>
    </source>
</evidence>
<dbReference type="FunFam" id="1.10.132.20:FF:000001">
    <property type="entry name" value="Ribosome-recycling factor"/>
    <property type="match status" value="1"/>
</dbReference>
<evidence type="ECO:0000256" key="5">
    <source>
        <dbReference type="ARBA" id="ARBA00025050"/>
    </source>
</evidence>
<dbReference type="Gene3D" id="1.10.132.20">
    <property type="entry name" value="Ribosome-recycling factor"/>
    <property type="match status" value="1"/>
</dbReference>
<evidence type="ECO:0000256" key="2">
    <source>
        <dbReference type="ARBA" id="ARBA00005912"/>
    </source>
</evidence>
<keyword evidence="4 6" id="KW-0648">Protein biosynthesis</keyword>
<keyword evidence="3 6" id="KW-0963">Cytoplasm</keyword>
<dbReference type="FunFam" id="3.30.1360.40:FF:000001">
    <property type="entry name" value="Ribosome-recycling factor"/>
    <property type="match status" value="1"/>
</dbReference>
<evidence type="ECO:0000313" key="9">
    <source>
        <dbReference type="Proteomes" id="UP000294349"/>
    </source>
</evidence>
<dbReference type="PANTHER" id="PTHR20982">
    <property type="entry name" value="RIBOSOME RECYCLING FACTOR"/>
    <property type="match status" value="1"/>
</dbReference>
<sequence>MLITLKERVYVQMNKCFLLFNKDLHKVRTNRVSPDLLNDIYIDYYGTSTALTQLSNIILENNNMLKITLFDISIKNFVEKAIINSNLGLNPISTNSCIRIPIPALTESRRKEFIKIIKNEAENARVSIRNIRREANDRIKNLLKIKEINQDMAQELKQNIQQNTNLFIKKINDITMIKEKELLTI</sequence>
<comment type="function">
    <text evidence="5 6">Responsible for the release of ribosomes from messenger RNA at the termination of protein biosynthesis. May increase the efficiency of translation by recycling ribosomes from one round of translation to another.</text>
</comment>
<reference evidence="8 9" key="1">
    <citation type="submission" date="2019-02" db="EMBL/GenBank/DDBJ databases">
        <authorList>
            <person name="Manzano-Marin A."/>
            <person name="Manzano-Marin A."/>
        </authorList>
    </citation>
    <scope>NUCLEOTIDE SEQUENCE [LARGE SCALE GENOMIC DNA]</scope>
    <source>
        <strain evidence="8 9">BuCilaricifoliae</strain>
    </source>
</reference>
<proteinExistence type="inferred from homology"/>
<dbReference type="PANTHER" id="PTHR20982:SF3">
    <property type="entry name" value="MITOCHONDRIAL RIBOSOME RECYCLING FACTOR PSEUDO 1"/>
    <property type="match status" value="1"/>
</dbReference>
<dbReference type="EMBL" id="LR217717">
    <property type="protein sequence ID" value="VFP83641.1"/>
    <property type="molecule type" value="Genomic_DNA"/>
</dbReference>
<dbReference type="Proteomes" id="UP000294349">
    <property type="component" value="Chromosome"/>
</dbReference>
<dbReference type="OrthoDB" id="9804006at2"/>
<dbReference type="NCBIfam" id="TIGR00496">
    <property type="entry name" value="frr"/>
    <property type="match status" value="1"/>
</dbReference>
<dbReference type="GO" id="GO:0043023">
    <property type="term" value="F:ribosomal large subunit binding"/>
    <property type="evidence" value="ECO:0007669"/>
    <property type="project" value="TreeGrafter"/>
</dbReference>
<comment type="subcellular location">
    <subcellularLocation>
        <location evidence="1 6">Cytoplasm</location>
    </subcellularLocation>
</comment>
<evidence type="ECO:0000256" key="1">
    <source>
        <dbReference type="ARBA" id="ARBA00004496"/>
    </source>
</evidence>
<dbReference type="RefSeq" id="WP_154061497.1">
    <property type="nucleotide sequence ID" value="NZ_LR217717.1"/>
</dbReference>
<dbReference type="AlphaFoldDB" id="A0A451DBA0"/>
<protein>
    <recommendedName>
        <fullName evidence="6">Ribosome-recycling factor</fullName>
        <shortName evidence="6">RRF</shortName>
    </recommendedName>
    <alternativeName>
        <fullName evidence="6">Ribosome-releasing factor</fullName>
    </alternativeName>
</protein>
<name>A0A451DBA0_9GAMM</name>
<dbReference type="HAMAP" id="MF_00040">
    <property type="entry name" value="RRF"/>
    <property type="match status" value="1"/>
</dbReference>
<dbReference type="Pfam" id="PF01765">
    <property type="entry name" value="RRF"/>
    <property type="match status" value="1"/>
</dbReference>
<feature type="domain" description="Ribosome recycling factor" evidence="7">
    <location>
        <begin position="20"/>
        <end position="183"/>
    </location>
</feature>
<comment type="similarity">
    <text evidence="2 6">Belongs to the RRF family.</text>
</comment>
<dbReference type="InterPro" id="IPR023584">
    <property type="entry name" value="Ribosome_recyc_fac_dom"/>
</dbReference>
<gene>
    <name evidence="6 8" type="primary">frr</name>
    <name evidence="8" type="ORF">BUCILAFE3058_153</name>
</gene>
<evidence type="ECO:0000313" key="8">
    <source>
        <dbReference type="EMBL" id="VFP83641.1"/>
    </source>
</evidence>
<dbReference type="GO" id="GO:0005829">
    <property type="term" value="C:cytosol"/>
    <property type="evidence" value="ECO:0007669"/>
    <property type="project" value="GOC"/>
</dbReference>
<dbReference type="InterPro" id="IPR002661">
    <property type="entry name" value="Ribosome_recyc_fac"/>
</dbReference>
<accession>A0A451DBA0</accession>
<evidence type="ECO:0000256" key="3">
    <source>
        <dbReference type="ARBA" id="ARBA00022490"/>
    </source>
</evidence>
<evidence type="ECO:0000256" key="6">
    <source>
        <dbReference type="HAMAP-Rule" id="MF_00040"/>
    </source>
</evidence>
<dbReference type="GO" id="GO:0002184">
    <property type="term" value="P:cytoplasmic translational termination"/>
    <property type="evidence" value="ECO:0007669"/>
    <property type="project" value="TreeGrafter"/>
</dbReference>
<dbReference type="Gene3D" id="3.30.1360.40">
    <property type="match status" value="1"/>
</dbReference>
<dbReference type="InterPro" id="IPR036191">
    <property type="entry name" value="RRF_sf"/>
</dbReference>